<feature type="non-terminal residue" evidence="2">
    <location>
        <position position="1"/>
    </location>
</feature>
<dbReference type="Proteomes" id="UP000053841">
    <property type="component" value="Unassembled WGS sequence"/>
</dbReference>
<proteinExistence type="predicted"/>
<accession>W6YKD8</accession>
<feature type="region of interest" description="Disordered" evidence="1">
    <location>
        <begin position="56"/>
        <end position="80"/>
    </location>
</feature>
<feature type="compositionally biased region" description="Pro residues" evidence="1">
    <location>
        <begin position="11"/>
        <end position="24"/>
    </location>
</feature>
<feature type="compositionally biased region" description="Low complexity" evidence="1">
    <location>
        <begin position="1"/>
        <end position="10"/>
    </location>
</feature>
<feature type="region of interest" description="Disordered" evidence="1">
    <location>
        <begin position="1"/>
        <end position="27"/>
    </location>
</feature>
<gene>
    <name evidence="2" type="ORF">COCCADRAFT_83827</name>
</gene>
<name>W6YKD8_COCC2</name>
<dbReference type="GeneID" id="19151648"/>
<organism evidence="2 3">
    <name type="scientific">Cochliobolus carbonum (strain 26-R-13)</name>
    <name type="common">Maize leaf spot fungus</name>
    <name type="synonym">Bipolaris zeicola</name>
    <dbReference type="NCBI Taxonomy" id="930089"/>
    <lineage>
        <taxon>Eukaryota</taxon>
        <taxon>Fungi</taxon>
        <taxon>Dikarya</taxon>
        <taxon>Ascomycota</taxon>
        <taxon>Pezizomycotina</taxon>
        <taxon>Dothideomycetes</taxon>
        <taxon>Pleosporomycetidae</taxon>
        <taxon>Pleosporales</taxon>
        <taxon>Pleosporineae</taxon>
        <taxon>Pleosporaceae</taxon>
        <taxon>Bipolaris</taxon>
    </lineage>
</organism>
<sequence>TGPNRSSWPPSTRPSPPPPPPPACPYKTLISDLSRPGTQPIKRIPQLLFAKNAFTSPSPSEEFPWKNHFGSGGRRPHNTSIYPPFAQKKIKKKIKAKSSVAFPTYKVKR</sequence>
<evidence type="ECO:0000256" key="1">
    <source>
        <dbReference type="SAM" id="MobiDB-lite"/>
    </source>
</evidence>
<dbReference type="AlphaFoldDB" id="W6YKD8"/>
<dbReference type="KEGG" id="bze:COCCADRAFT_83827"/>
<evidence type="ECO:0000313" key="2">
    <source>
        <dbReference type="EMBL" id="EUC38125.1"/>
    </source>
</evidence>
<protein>
    <submittedName>
        <fullName evidence="2">Uncharacterized protein</fullName>
    </submittedName>
</protein>
<reference evidence="2 3" key="1">
    <citation type="journal article" date="2013" name="PLoS Genet.">
        <title>Comparative genome structure, secondary metabolite, and effector coding capacity across Cochliobolus pathogens.</title>
        <authorList>
            <person name="Condon B.J."/>
            <person name="Leng Y."/>
            <person name="Wu D."/>
            <person name="Bushley K.E."/>
            <person name="Ohm R.A."/>
            <person name="Otillar R."/>
            <person name="Martin J."/>
            <person name="Schackwitz W."/>
            <person name="Grimwood J."/>
            <person name="MohdZainudin N."/>
            <person name="Xue C."/>
            <person name="Wang R."/>
            <person name="Manning V.A."/>
            <person name="Dhillon B."/>
            <person name="Tu Z.J."/>
            <person name="Steffenson B.J."/>
            <person name="Salamov A."/>
            <person name="Sun H."/>
            <person name="Lowry S."/>
            <person name="LaButti K."/>
            <person name="Han J."/>
            <person name="Copeland A."/>
            <person name="Lindquist E."/>
            <person name="Barry K."/>
            <person name="Schmutz J."/>
            <person name="Baker S.E."/>
            <person name="Ciuffetti L.M."/>
            <person name="Grigoriev I.V."/>
            <person name="Zhong S."/>
            <person name="Turgeon B.G."/>
        </authorList>
    </citation>
    <scope>NUCLEOTIDE SEQUENCE [LARGE SCALE GENOMIC DNA]</scope>
    <source>
        <strain evidence="2 3">26-R-13</strain>
    </source>
</reference>
<keyword evidence="3" id="KW-1185">Reference proteome</keyword>
<evidence type="ECO:0000313" key="3">
    <source>
        <dbReference type="Proteomes" id="UP000053841"/>
    </source>
</evidence>
<dbReference type="HOGENOM" id="CLU_2190116_0_0_1"/>
<dbReference type="RefSeq" id="XP_007707656.1">
    <property type="nucleotide sequence ID" value="XM_007709466.1"/>
</dbReference>
<dbReference type="EMBL" id="KI964545">
    <property type="protein sequence ID" value="EUC38125.1"/>
    <property type="molecule type" value="Genomic_DNA"/>
</dbReference>